<keyword evidence="3" id="KW-1185">Reference proteome</keyword>
<comment type="caution">
    <text evidence="2">The sequence shown here is derived from an EMBL/GenBank/DDBJ whole genome shotgun (WGS) entry which is preliminary data.</text>
</comment>
<evidence type="ECO:0000313" key="3">
    <source>
        <dbReference type="Proteomes" id="UP001222027"/>
    </source>
</evidence>
<dbReference type="AlphaFoldDB" id="A0AAV8RUQ0"/>
<evidence type="ECO:0000313" key="2">
    <source>
        <dbReference type="EMBL" id="KAJ8509638.1"/>
    </source>
</evidence>
<proteinExistence type="predicted"/>
<evidence type="ECO:0000256" key="1">
    <source>
        <dbReference type="SAM" id="MobiDB-lite"/>
    </source>
</evidence>
<accession>A0AAV8RUQ0</accession>
<reference evidence="2 3" key="1">
    <citation type="submission" date="2022-12" db="EMBL/GenBank/DDBJ databases">
        <title>Chromosome-scale assembly of the Ensete ventricosum genome.</title>
        <authorList>
            <person name="Dussert Y."/>
            <person name="Stocks J."/>
            <person name="Wendawek A."/>
            <person name="Woldeyes F."/>
            <person name="Nichols R.A."/>
            <person name="Borrell J.S."/>
        </authorList>
    </citation>
    <scope>NUCLEOTIDE SEQUENCE [LARGE SCALE GENOMIC DNA]</scope>
    <source>
        <strain evidence="3">cv. Maze</strain>
        <tissue evidence="2">Seeds</tissue>
    </source>
</reference>
<feature type="region of interest" description="Disordered" evidence="1">
    <location>
        <begin position="55"/>
        <end position="77"/>
    </location>
</feature>
<name>A0AAV8RUQ0_ENSVE</name>
<protein>
    <submittedName>
        <fullName evidence="2">Uncharacterized protein</fullName>
    </submittedName>
</protein>
<organism evidence="2 3">
    <name type="scientific">Ensete ventricosum</name>
    <name type="common">Abyssinian banana</name>
    <name type="synonym">Musa ensete</name>
    <dbReference type="NCBI Taxonomy" id="4639"/>
    <lineage>
        <taxon>Eukaryota</taxon>
        <taxon>Viridiplantae</taxon>
        <taxon>Streptophyta</taxon>
        <taxon>Embryophyta</taxon>
        <taxon>Tracheophyta</taxon>
        <taxon>Spermatophyta</taxon>
        <taxon>Magnoliopsida</taxon>
        <taxon>Liliopsida</taxon>
        <taxon>Zingiberales</taxon>
        <taxon>Musaceae</taxon>
        <taxon>Ensete</taxon>
    </lineage>
</organism>
<dbReference type="Proteomes" id="UP001222027">
    <property type="component" value="Unassembled WGS sequence"/>
</dbReference>
<dbReference type="EMBL" id="JAQQAF010000001">
    <property type="protein sequence ID" value="KAJ8509638.1"/>
    <property type="molecule type" value="Genomic_DNA"/>
</dbReference>
<gene>
    <name evidence="2" type="ORF">OPV22_000072</name>
</gene>
<sequence length="77" mass="8636">MRVRVRASFKWTILNTTPPSSMYLLLHSAQRFVGKASDLQLVQLSIRNELGGESGVCDDQPRCKAPEESSMENPNKD</sequence>